<dbReference type="InterPro" id="IPR036249">
    <property type="entry name" value="Thioredoxin-like_sf"/>
</dbReference>
<dbReference type="Proteomes" id="UP000650081">
    <property type="component" value="Unassembled WGS sequence"/>
</dbReference>
<dbReference type="Gene3D" id="3.40.30.10">
    <property type="entry name" value="Glutaredoxin"/>
    <property type="match status" value="1"/>
</dbReference>
<gene>
    <name evidence="1" type="ORF">H9S92_09620</name>
</gene>
<dbReference type="EMBL" id="JACSIT010000098">
    <property type="protein sequence ID" value="MBC6994422.1"/>
    <property type="molecule type" value="Genomic_DNA"/>
</dbReference>
<sequence>MLETIDDQNIGPLLASEGLTVLLMSSPWDGNGIILRSIIVGLTERFPGVHFREAAYETSPRLARLFNLTSPPGLLLIVDGELVERLTKPVSAGKIVELIQNLI</sequence>
<dbReference type="RefSeq" id="WP_187466496.1">
    <property type="nucleotide sequence ID" value="NZ_JACSIT010000098.1"/>
</dbReference>
<organism evidence="1 2">
    <name type="scientific">Neolewinella lacunae</name>
    <dbReference type="NCBI Taxonomy" id="1517758"/>
    <lineage>
        <taxon>Bacteria</taxon>
        <taxon>Pseudomonadati</taxon>
        <taxon>Bacteroidota</taxon>
        <taxon>Saprospiria</taxon>
        <taxon>Saprospirales</taxon>
        <taxon>Lewinellaceae</taxon>
        <taxon>Neolewinella</taxon>
    </lineage>
</organism>
<dbReference type="CDD" id="cd02947">
    <property type="entry name" value="TRX_family"/>
    <property type="match status" value="1"/>
</dbReference>
<keyword evidence="2" id="KW-1185">Reference proteome</keyword>
<protein>
    <submittedName>
        <fullName evidence="1">Thioredoxin family protein</fullName>
    </submittedName>
</protein>
<evidence type="ECO:0000313" key="1">
    <source>
        <dbReference type="EMBL" id="MBC6994422.1"/>
    </source>
</evidence>
<comment type="caution">
    <text evidence="1">The sequence shown here is derived from an EMBL/GenBank/DDBJ whole genome shotgun (WGS) entry which is preliminary data.</text>
</comment>
<proteinExistence type="predicted"/>
<dbReference type="AlphaFoldDB" id="A0A923TD42"/>
<reference evidence="1" key="1">
    <citation type="submission" date="2020-08" db="EMBL/GenBank/DDBJ databases">
        <title>Lewinella bacteria from marine environments.</title>
        <authorList>
            <person name="Zhong Y."/>
        </authorList>
    </citation>
    <scope>NUCLEOTIDE SEQUENCE</scope>
    <source>
        <strain evidence="1">KCTC 42187</strain>
    </source>
</reference>
<name>A0A923TD42_9BACT</name>
<dbReference type="SUPFAM" id="SSF52833">
    <property type="entry name" value="Thioredoxin-like"/>
    <property type="match status" value="1"/>
</dbReference>
<evidence type="ECO:0000313" key="2">
    <source>
        <dbReference type="Proteomes" id="UP000650081"/>
    </source>
</evidence>
<accession>A0A923TD42</accession>